<evidence type="ECO:0000259" key="1">
    <source>
        <dbReference type="PROSITE" id="PS51186"/>
    </source>
</evidence>
<proteinExistence type="predicted"/>
<dbReference type="OrthoDB" id="9801656at2"/>
<protein>
    <submittedName>
        <fullName evidence="2">GNAT family acetyltransferase</fullName>
    </submittedName>
    <submittedName>
        <fullName evidence="3">Protein N-acetyltransferase, RimJ/RimL family</fullName>
    </submittedName>
</protein>
<dbReference type="InterPro" id="IPR000182">
    <property type="entry name" value="GNAT_dom"/>
</dbReference>
<comment type="caution">
    <text evidence="2">The sequence shown here is derived from an EMBL/GenBank/DDBJ whole genome shotgun (WGS) entry which is preliminary data.</text>
</comment>
<dbReference type="PANTHER" id="PTHR43792">
    <property type="entry name" value="GNAT FAMILY, PUTATIVE (AFU_ORTHOLOGUE AFUA_3G00765)-RELATED-RELATED"/>
    <property type="match status" value="1"/>
</dbReference>
<dbReference type="InterPro" id="IPR016181">
    <property type="entry name" value="Acyl_CoA_acyltransferase"/>
</dbReference>
<dbReference type="Gene3D" id="3.40.630.30">
    <property type="match status" value="1"/>
</dbReference>
<dbReference type="PANTHER" id="PTHR43792:SF1">
    <property type="entry name" value="N-ACETYLTRANSFERASE DOMAIN-CONTAINING PROTEIN"/>
    <property type="match status" value="1"/>
</dbReference>
<sequence length="174" mass="19608">MIHGLEQVDTERLRLRAFRESDVEAMFELHSDPRTNLVDASAAMSTREEARELLSRWLGDWAERGVGYWAVERRETPGVVVGVGGVRHKPLEGRTVLNLAYRFSPSAWGSGFATEVSRVAMEKARLHLPEVPLVAIIHPDNLPSVRVAERLGLRFERIVPYGKGDVPHRLYVMG</sequence>
<evidence type="ECO:0000313" key="5">
    <source>
        <dbReference type="Proteomes" id="UP000321514"/>
    </source>
</evidence>
<dbReference type="PROSITE" id="PS51186">
    <property type="entry name" value="GNAT"/>
    <property type="match status" value="1"/>
</dbReference>
<dbReference type="RefSeq" id="WP_074954485.1">
    <property type="nucleotide sequence ID" value="NZ_BJXR01000018.1"/>
</dbReference>
<dbReference type="GO" id="GO:0016747">
    <property type="term" value="F:acyltransferase activity, transferring groups other than amino-acyl groups"/>
    <property type="evidence" value="ECO:0007669"/>
    <property type="project" value="InterPro"/>
</dbReference>
<accession>A0A511SZN0</accession>
<dbReference type="SUPFAM" id="SSF55729">
    <property type="entry name" value="Acyl-CoA N-acyltransferases (Nat)"/>
    <property type="match status" value="1"/>
</dbReference>
<organism evidence="2 5">
    <name type="scientific">Myxococcus fulvus</name>
    <dbReference type="NCBI Taxonomy" id="33"/>
    <lineage>
        <taxon>Bacteria</taxon>
        <taxon>Pseudomonadati</taxon>
        <taxon>Myxococcota</taxon>
        <taxon>Myxococcia</taxon>
        <taxon>Myxococcales</taxon>
        <taxon>Cystobacterineae</taxon>
        <taxon>Myxococcaceae</taxon>
        <taxon>Myxococcus</taxon>
    </lineage>
</organism>
<dbReference type="AlphaFoldDB" id="A0A511SZN0"/>
<evidence type="ECO:0000313" key="2">
    <source>
        <dbReference type="EMBL" id="GEN06902.1"/>
    </source>
</evidence>
<feature type="domain" description="N-acetyltransferase" evidence="1">
    <location>
        <begin position="13"/>
        <end position="174"/>
    </location>
</feature>
<dbReference type="EMBL" id="FOIB01000004">
    <property type="protein sequence ID" value="SEU03272.1"/>
    <property type="molecule type" value="Genomic_DNA"/>
</dbReference>
<dbReference type="Proteomes" id="UP000321514">
    <property type="component" value="Unassembled WGS sequence"/>
</dbReference>
<name>A0A511SZN0_MYXFU</name>
<reference evidence="2 5" key="2">
    <citation type="submission" date="2019-07" db="EMBL/GenBank/DDBJ databases">
        <title>Whole genome shotgun sequence of Myxococcus fulvus NBRC 100333.</title>
        <authorList>
            <person name="Hosoyama A."/>
            <person name="Uohara A."/>
            <person name="Ohji S."/>
            <person name="Ichikawa N."/>
        </authorList>
    </citation>
    <scope>NUCLEOTIDE SEQUENCE [LARGE SCALE GENOMIC DNA]</scope>
    <source>
        <strain evidence="2 5">NBRC 100333</strain>
    </source>
</reference>
<keyword evidence="2" id="KW-0808">Transferase</keyword>
<gene>
    <name evidence="2" type="ORF">MFU01_19390</name>
    <name evidence="3" type="ORF">SAMN05443572_104474</name>
</gene>
<dbReference type="InterPro" id="IPR051531">
    <property type="entry name" value="N-acetyltransferase"/>
</dbReference>
<dbReference type="Proteomes" id="UP000183760">
    <property type="component" value="Unassembled WGS sequence"/>
</dbReference>
<dbReference type="EMBL" id="BJXR01000018">
    <property type="protein sequence ID" value="GEN06902.1"/>
    <property type="molecule type" value="Genomic_DNA"/>
</dbReference>
<evidence type="ECO:0000313" key="4">
    <source>
        <dbReference type="Proteomes" id="UP000183760"/>
    </source>
</evidence>
<evidence type="ECO:0000313" key="3">
    <source>
        <dbReference type="EMBL" id="SEU03272.1"/>
    </source>
</evidence>
<keyword evidence="4" id="KW-1185">Reference proteome</keyword>
<dbReference type="Pfam" id="PF13302">
    <property type="entry name" value="Acetyltransf_3"/>
    <property type="match status" value="1"/>
</dbReference>
<reference evidence="3 4" key="1">
    <citation type="submission" date="2016-10" db="EMBL/GenBank/DDBJ databases">
        <authorList>
            <person name="Varghese N."/>
            <person name="Submissions S."/>
        </authorList>
    </citation>
    <scope>NUCLEOTIDE SEQUENCE [LARGE SCALE GENOMIC DNA]</scope>
    <source>
        <strain evidence="3 4">DSM 16525</strain>
    </source>
</reference>
<dbReference type="STRING" id="1334629.MFUL124B02_38780"/>